<proteinExistence type="predicted"/>
<dbReference type="InterPro" id="IPR021354">
    <property type="entry name" value="DUF2975"/>
</dbReference>
<name>A0A552UXH5_9FLAO</name>
<dbReference type="Proteomes" id="UP000320643">
    <property type="component" value="Unassembled WGS sequence"/>
</dbReference>
<feature type="transmembrane region" description="Helical" evidence="1">
    <location>
        <begin position="12"/>
        <end position="35"/>
    </location>
</feature>
<dbReference type="RefSeq" id="WP_143374524.1">
    <property type="nucleotide sequence ID" value="NZ_VJVZ01000011.1"/>
</dbReference>
<organism evidence="2 3">
    <name type="scientific">Flavobacterium zepuense</name>
    <dbReference type="NCBI Taxonomy" id="2593302"/>
    <lineage>
        <taxon>Bacteria</taxon>
        <taxon>Pseudomonadati</taxon>
        <taxon>Bacteroidota</taxon>
        <taxon>Flavobacteriia</taxon>
        <taxon>Flavobacteriales</taxon>
        <taxon>Flavobacteriaceae</taxon>
        <taxon>Flavobacterium</taxon>
    </lineage>
</organism>
<feature type="transmembrane region" description="Helical" evidence="1">
    <location>
        <begin position="97"/>
        <end position="117"/>
    </location>
</feature>
<accession>A0A552UXH5</accession>
<protein>
    <submittedName>
        <fullName evidence="2">DUF2975 domain-containing protein</fullName>
    </submittedName>
</protein>
<keyword evidence="3" id="KW-1185">Reference proteome</keyword>
<dbReference type="Pfam" id="PF11188">
    <property type="entry name" value="DUF2975"/>
    <property type="match status" value="1"/>
</dbReference>
<feature type="transmembrane region" description="Helical" evidence="1">
    <location>
        <begin position="55"/>
        <end position="76"/>
    </location>
</feature>
<sequence>MRNLSILKTLASILFVLCMIGIFFGVPCILMVIFLPGSIPFKINGEPAGAAGVETIILLFAVAAGFGFFTYALYLFKKVLELFEKKKIFHDDVIKNLNQIGKAIIIGYFIISVAYIFHQLLIGKSIEISTNAITDTLLTLGLGLFFMVLSEVFLIAKGLKEENDLTV</sequence>
<evidence type="ECO:0000313" key="3">
    <source>
        <dbReference type="Proteomes" id="UP000320643"/>
    </source>
</evidence>
<dbReference type="OrthoDB" id="1448668at2"/>
<keyword evidence="1" id="KW-1133">Transmembrane helix</keyword>
<dbReference type="AlphaFoldDB" id="A0A552UXH5"/>
<evidence type="ECO:0000256" key="1">
    <source>
        <dbReference type="SAM" id="Phobius"/>
    </source>
</evidence>
<reference evidence="2 3" key="1">
    <citation type="submission" date="2019-07" db="EMBL/GenBank/DDBJ databases">
        <title>Flavobacterium sp. nov., isolated from glacier ice.</title>
        <authorList>
            <person name="Liu Q."/>
            <person name="Xin Y.-H."/>
        </authorList>
    </citation>
    <scope>NUCLEOTIDE SEQUENCE [LARGE SCALE GENOMIC DNA]</scope>
    <source>
        <strain evidence="2 3">ZT4R6</strain>
    </source>
</reference>
<dbReference type="EMBL" id="VJVZ01000011">
    <property type="protein sequence ID" value="TRW22860.1"/>
    <property type="molecule type" value="Genomic_DNA"/>
</dbReference>
<keyword evidence="1" id="KW-0472">Membrane</keyword>
<gene>
    <name evidence="2" type="ORF">FMM05_16535</name>
</gene>
<evidence type="ECO:0000313" key="2">
    <source>
        <dbReference type="EMBL" id="TRW22860.1"/>
    </source>
</evidence>
<keyword evidence="1" id="KW-0812">Transmembrane</keyword>
<comment type="caution">
    <text evidence="2">The sequence shown here is derived from an EMBL/GenBank/DDBJ whole genome shotgun (WGS) entry which is preliminary data.</text>
</comment>
<feature type="transmembrane region" description="Helical" evidence="1">
    <location>
        <begin position="137"/>
        <end position="156"/>
    </location>
</feature>